<protein>
    <submittedName>
        <fullName evidence="1">Phage anti-repressor protein</fullName>
    </submittedName>
</protein>
<gene>
    <name evidence="1" type="ORF">NCTC10638_00223</name>
</gene>
<reference evidence="1 2" key="1">
    <citation type="submission" date="2018-06" db="EMBL/GenBank/DDBJ databases">
        <authorList>
            <consortium name="Pathogen Informatics"/>
            <person name="Doyle S."/>
        </authorList>
    </citation>
    <scope>NUCLEOTIDE SEQUENCE [LARGE SCALE GENOMIC DNA]</scope>
    <source>
        <strain evidence="1 2">NCTC10638</strain>
    </source>
</reference>
<organism evidence="1 2">
    <name type="scientific">Mannheimia haemolytica</name>
    <name type="common">Pasteurella haemolytica</name>
    <dbReference type="NCBI Taxonomy" id="75985"/>
    <lineage>
        <taxon>Bacteria</taxon>
        <taxon>Pseudomonadati</taxon>
        <taxon>Pseudomonadota</taxon>
        <taxon>Gammaproteobacteria</taxon>
        <taxon>Pasteurellales</taxon>
        <taxon>Pasteurellaceae</taxon>
        <taxon>Mannheimia</taxon>
    </lineage>
</organism>
<accession>A0A378MUF7</accession>
<sequence length="146" mass="17195">MEKNEVGREIRNYFIEAEKQLQKIAPNVYRNNLEATQKRLASIDYNHALKQSLQSHLIRQGKQPQPKHFINESKLIDGLTVGVSIKEWKERNNIKGNPRDYFTLEQLEIVKELEKTDSTLLELDIPYQERKKQLIALAARLHRFDV</sequence>
<evidence type="ECO:0000313" key="2">
    <source>
        <dbReference type="Proteomes" id="UP000254802"/>
    </source>
</evidence>
<evidence type="ECO:0000313" key="1">
    <source>
        <dbReference type="EMBL" id="STY59076.1"/>
    </source>
</evidence>
<proteinExistence type="predicted"/>
<dbReference type="Proteomes" id="UP000254802">
    <property type="component" value="Unassembled WGS sequence"/>
</dbReference>
<dbReference type="AlphaFoldDB" id="A0A378MUF7"/>
<name>A0A378MUF7_MANHA</name>
<dbReference type="EMBL" id="UGPN01000002">
    <property type="protein sequence ID" value="STY59076.1"/>
    <property type="molecule type" value="Genomic_DNA"/>
</dbReference>